<dbReference type="EMBL" id="BSXW01000009">
    <property type="protein sequence ID" value="GMF09337.1"/>
    <property type="molecule type" value="Genomic_DNA"/>
</dbReference>
<accession>A0A9W6WMH2</accession>
<dbReference type="AlphaFoldDB" id="A0A9W6WMH2"/>
<name>A0A9W6WMH2_9STRA</name>
<comment type="caution">
    <text evidence="1">The sequence shown here is derived from an EMBL/GenBank/DDBJ whole genome shotgun (WGS) entry which is preliminary data.</text>
</comment>
<keyword evidence="2" id="KW-1185">Reference proteome</keyword>
<proteinExistence type="predicted"/>
<protein>
    <submittedName>
        <fullName evidence="1">Unnamed protein product</fullName>
    </submittedName>
</protein>
<evidence type="ECO:0000313" key="2">
    <source>
        <dbReference type="Proteomes" id="UP001165083"/>
    </source>
</evidence>
<gene>
    <name evidence="1" type="ORF">Plil01_000024800</name>
</gene>
<sequence>MNSLHTAIGFSNKPFDAKVASQQLMAANKALTPNYSESSFQRKGEYLQTVSTFWSSALGESSVLSTAANRPRGAD</sequence>
<evidence type="ECO:0000313" key="1">
    <source>
        <dbReference type="EMBL" id="GMF09337.1"/>
    </source>
</evidence>
<organism evidence="1 2">
    <name type="scientific">Phytophthora lilii</name>
    <dbReference type="NCBI Taxonomy" id="2077276"/>
    <lineage>
        <taxon>Eukaryota</taxon>
        <taxon>Sar</taxon>
        <taxon>Stramenopiles</taxon>
        <taxon>Oomycota</taxon>
        <taxon>Peronosporomycetes</taxon>
        <taxon>Peronosporales</taxon>
        <taxon>Peronosporaceae</taxon>
        <taxon>Phytophthora</taxon>
    </lineage>
</organism>
<dbReference type="Proteomes" id="UP001165083">
    <property type="component" value="Unassembled WGS sequence"/>
</dbReference>
<reference evidence="1" key="1">
    <citation type="submission" date="2023-04" db="EMBL/GenBank/DDBJ databases">
        <title>Phytophthora lilii NBRC 32176.</title>
        <authorList>
            <person name="Ichikawa N."/>
            <person name="Sato H."/>
            <person name="Tonouchi N."/>
        </authorList>
    </citation>
    <scope>NUCLEOTIDE SEQUENCE</scope>
    <source>
        <strain evidence="1">NBRC 32176</strain>
    </source>
</reference>